<keyword evidence="3" id="KW-0804">Transcription</keyword>
<dbReference type="InterPro" id="IPR050109">
    <property type="entry name" value="HTH-type_TetR-like_transc_reg"/>
</dbReference>
<evidence type="ECO:0000256" key="5">
    <source>
        <dbReference type="SAM" id="MobiDB-lite"/>
    </source>
</evidence>
<evidence type="ECO:0000313" key="7">
    <source>
        <dbReference type="EMBL" id="ONH31882.1"/>
    </source>
</evidence>
<feature type="domain" description="HTH tetR-type" evidence="6">
    <location>
        <begin position="127"/>
        <end position="187"/>
    </location>
</feature>
<dbReference type="Gene3D" id="1.10.357.10">
    <property type="entry name" value="Tetracycline Repressor, domain 2"/>
    <property type="match status" value="1"/>
</dbReference>
<dbReference type="InterPro" id="IPR036271">
    <property type="entry name" value="Tet_transcr_reg_TetR-rel_C_sf"/>
</dbReference>
<dbReference type="PANTHER" id="PTHR30055">
    <property type="entry name" value="HTH-TYPE TRANSCRIPTIONAL REGULATOR RUTR"/>
    <property type="match status" value="1"/>
</dbReference>
<organism evidence="7 8">
    <name type="scientific">Pseudofrankia asymbiotica</name>
    <dbReference type="NCBI Taxonomy" id="1834516"/>
    <lineage>
        <taxon>Bacteria</taxon>
        <taxon>Bacillati</taxon>
        <taxon>Actinomycetota</taxon>
        <taxon>Actinomycetes</taxon>
        <taxon>Frankiales</taxon>
        <taxon>Frankiaceae</taxon>
        <taxon>Pseudofrankia</taxon>
    </lineage>
</organism>
<proteinExistence type="predicted"/>
<keyword evidence="1" id="KW-0805">Transcription regulation</keyword>
<dbReference type="Gene3D" id="1.10.10.60">
    <property type="entry name" value="Homeodomain-like"/>
    <property type="match status" value="1"/>
</dbReference>
<dbReference type="InterPro" id="IPR009057">
    <property type="entry name" value="Homeodomain-like_sf"/>
</dbReference>
<dbReference type="PANTHER" id="PTHR30055:SF234">
    <property type="entry name" value="HTH-TYPE TRANSCRIPTIONAL REGULATOR BETI"/>
    <property type="match status" value="1"/>
</dbReference>
<dbReference type="STRING" id="1834516.BL253_06960"/>
<protein>
    <recommendedName>
        <fullName evidence="6">HTH tetR-type domain-containing protein</fullName>
    </recommendedName>
</protein>
<dbReference type="SUPFAM" id="SSF46689">
    <property type="entry name" value="Homeodomain-like"/>
    <property type="match status" value="1"/>
</dbReference>
<feature type="compositionally biased region" description="Low complexity" evidence="5">
    <location>
        <begin position="42"/>
        <end position="51"/>
    </location>
</feature>
<feature type="compositionally biased region" description="Low complexity" evidence="5">
    <location>
        <begin position="8"/>
        <end position="34"/>
    </location>
</feature>
<dbReference type="Proteomes" id="UP000188929">
    <property type="component" value="Unassembled WGS sequence"/>
</dbReference>
<evidence type="ECO:0000259" key="6">
    <source>
        <dbReference type="PROSITE" id="PS50977"/>
    </source>
</evidence>
<dbReference type="GO" id="GO:0000976">
    <property type="term" value="F:transcription cis-regulatory region binding"/>
    <property type="evidence" value="ECO:0007669"/>
    <property type="project" value="TreeGrafter"/>
</dbReference>
<feature type="DNA-binding region" description="H-T-H motif" evidence="4">
    <location>
        <begin position="150"/>
        <end position="169"/>
    </location>
</feature>
<name>A0A1V2IFA0_9ACTN</name>
<dbReference type="InterPro" id="IPR001647">
    <property type="entry name" value="HTH_TetR"/>
</dbReference>
<evidence type="ECO:0000256" key="1">
    <source>
        <dbReference type="ARBA" id="ARBA00023015"/>
    </source>
</evidence>
<sequence length="325" mass="33605">MATTSPGRTFRPAPAAPAEARPAATHAAAAGARGADARTARPADATATARASDGPTGASTGTARDEAVAADDDTGAGGNDADAGKSAAGSARHGMSTAKNGAAAAKDDAGGPAVLSPRELRRQERLRVGREQILDAAEELFGRQGYRGTSLQQVAKRCEFSIGALYLFIDSKEELLQAVLNRRTVDLMELMAACLAAEGTGAELLARLARTQVDFHRRYPEFGRLSIQLMSTPGVPGTPGFREGFARGYDAAIELEAELFVRGQHDGTLRPGDPGCLARLFSAMVTAYHAMDPEVSADSAALPDDIFLSTVAAAFAPPPDGTPAG</sequence>
<dbReference type="Pfam" id="PF00440">
    <property type="entry name" value="TetR_N"/>
    <property type="match status" value="1"/>
</dbReference>
<evidence type="ECO:0000256" key="4">
    <source>
        <dbReference type="PROSITE-ProRule" id="PRU00335"/>
    </source>
</evidence>
<dbReference type="PRINTS" id="PR00455">
    <property type="entry name" value="HTHTETR"/>
</dbReference>
<dbReference type="GO" id="GO:0003700">
    <property type="term" value="F:DNA-binding transcription factor activity"/>
    <property type="evidence" value="ECO:0007669"/>
    <property type="project" value="TreeGrafter"/>
</dbReference>
<comment type="caution">
    <text evidence="7">The sequence shown here is derived from an EMBL/GenBank/DDBJ whole genome shotgun (WGS) entry which is preliminary data.</text>
</comment>
<dbReference type="AlphaFoldDB" id="A0A1V2IFA0"/>
<dbReference type="SUPFAM" id="SSF48498">
    <property type="entry name" value="Tetracyclin repressor-like, C-terminal domain"/>
    <property type="match status" value="1"/>
</dbReference>
<evidence type="ECO:0000256" key="3">
    <source>
        <dbReference type="ARBA" id="ARBA00023163"/>
    </source>
</evidence>
<feature type="compositionally biased region" description="Low complexity" evidence="5">
    <location>
        <begin position="79"/>
        <end position="91"/>
    </location>
</feature>
<dbReference type="PROSITE" id="PS50977">
    <property type="entry name" value="HTH_TETR_2"/>
    <property type="match status" value="1"/>
</dbReference>
<reference evidence="8" key="1">
    <citation type="submission" date="2016-10" db="EMBL/GenBank/DDBJ databases">
        <title>Frankia sp. NRRL B-16386 Genome sequencing.</title>
        <authorList>
            <person name="Ghodhbane-Gtari F."/>
            <person name="Swanson E."/>
            <person name="Gueddou A."/>
            <person name="Hezbri K."/>
            <person name="Ktari K."/>
            <person name="Nouioui I."/>
            <person name="Morris K."/>
            <person name="Simpson S."/>
            <person name="Abebe-Akele F."/>
            <person name="Thomas K."/>
            <person name="Gtari M."/>
            <person name="Tisa L.S."/>
        </authorList>
    </citation>
    <scope>NUCLEOTIDE SEQUENCE [LARGE SCALE GENOMIC DNA]</scope>
    <source>
        <strain evidence="8">NRRL B-16386</strain>
    </source>
</reference>
<dbReference type="RefSeq" id="WP_076814656.1">
    <property type="nucleotide sequence ID" value="NZ_MOMC01000014.1"/>
</dbReference>
<evidence type="ECO:0000256" key="2">
    <source>
        <dbReference type="ARBA" id="ARBA00023125"/>
    </source>
</evidence>
<evidence type="ECO:0000313" key="8">
    <source>
        <dbReference type="Proteomes" id="UP000188929"/>
    </source>
</evidence>
<feature type="region of interest" description="Disordered" evidence="5">
    <location>
        <begin position="1"/>
        <end position="122"/>
    </location>
</feature>
<accession>A0A1V2IFA0</accession>
<dbReference type="EMBL" id="MOMC01000014">
    <property type="protein sequence ID" value="ONH31882.1"/>
    <property type="molecule type" value="Genomic_DNA"/>
</dbReference>
<dbReference type="OrthoDB" id="3787664at2"/>
<keyword evidence="8" id="KW-1185">Reference proteome</keyword>
<keyword evidence="2 4" id="KW-0238">DNA-binding</keyword>
<gene>
    <name evidence="7" type="ORF">BL253_06960</name>
</gene>